<dbReference type="Proteomes" id="UP000580344">
    <property type="component" value="Unassembled WGS sequence"/>
</dbReference>
<name>A0ABX1WKK9_9FLAO</name>
<evidence type="ECO:0000313" key="3">
    <source>
        <dbReference type="Proteomes" id="UP000580344"/>
    </source>
</evidence>
<keyword evidence="1" id="KW-0812">Transmembrane</keyword>
<comment type="caution">
    <text evidence="2">The sequence shown here is derived from an EMBL/GenBank/DDBJ whole genome shotgun (WGS) entry which is preliminary data.</text>
</comment>
<organism evidence="2 3">
    <name type="scientific">Empedobacter stercoris</name>
    <dbReference type="NCBI Taxonomy" id="1628248"/>
    <lineage>
        <taxon>Bacteria</taxon>
        <taxon>Pseudomonadati</taxon>
        <taxon>Bacteroidota</taxon>
        <taxon>Flavobacteriia</taxon>
        <taxon>Flavobacteriales</taxon>
        <taxon>Weeksellaceae</taxon>
        <taxon>Empedobacter</taxon>
    </lineage>
</organism>
<gene>
    <name evidence="2" type="ORF">HMH06_04425</name>
</gene>
<proteinExistence type="predicted"/>
<evidence type="ECO:0000256" key="1">
    <source>
        <dbReference type="SAM" id="Phobius"/>
    </source>
</evidence>
<evidence type="ECO:0008006" key="4">
    <source>
        <dbReference type="Google" id="ProtNLM"/>
    </source>
</evidence>
<feature type="transmembrane region" description="Helical" evidence="1">
    <location>
        <begin position="20"/>
        <end position="38"/>
    </location>
</feature>
<reference evidence="2 3" key="1">
    <citation type="submission" date="2020-05" db="EMBL/GenBank/DDBJ databases">
        <title>Tigecycline resistant gene in Empedobacter stercoris.</title>
        <authorList>
            <person name="Chen Y."/>
            <person name="Cheng Y."/>
            <person name="Zhou K."/>
        </authorList>
    </citation>
    <scope>NUCLEOTIDE SEQUENCE [LARGE SCALE GENOMIC DNA]</scope>
    <source>
        <strain evidence="2 3">ES202</strain>
    </source>
</reference>
<keyword evidence="1" id="KW-1133">Transmembrane helix</keyword>
<protein>
    <recommendedName>
        <fullName evidence="4">DUF3592 domain-containing protein</fullName>
    </recommendedName>
</protein>
<evidence type="ECO:0000313" key="2">
    <source>
        <dbReference type="EMBL" id="NOJ75091.1"/>
    </source>
</evidence>
<accession>A0ABX1WKK9</accession>
<sequence length="147" mass="17305">MNKFLPSLKNEKEDKKTEFLKWLGIILILIFLSGIIFFNQRNSLNEIKEKRLYTVGIISGFSKTRSMEFVKYIYSYNGHSYEGKAPKDISKFSVGEKVLVVYNPDTHIKYLVPYIIDDSIKEPMNGWEKPPMNITDEEVMKYLEDKY</sequence>
<keyword evidence="1" id="KW-0472">Membrane</keyword>
<dbReference type="RefSeq" id="WP_171622416.1">
    <property type="nucleotide sequence ID" value="NZ_CP053698.1"/>
</dbReference>
<keyword evidence="3" id="KW-1185">Reference proteome</keyword>
<dbReference type="EMBL" id="JABFOQ010000006">
    <property type="protein sequence ID" value="NOJ75091.1"/>
    <property type="molecule type" value="Genomic_DNA"/>
</dbReference>